<dbReference type="PATRIC" id="fig|188932.3.peg.2235"/>
<sequence length="210" mass="24158">MLSKYKVILWDFDGVIMDSMPIRSKGFELVLAQYPKEQVDELIAYHELNGGLSRYVKFRYFFEQIRKETITEAQVLELAARFSEIMLSLLLDEKLLIADSVEFIKANWQKFQMHIVSGSDGKELKIINDELGLSAYFKTINGSPTPKKQLVENVLTANQYDRNEVILIGDSINDYDAAIVNNISFTGYNNPELKQLSENYITQFKLIVPQ</sequence>
<dbReference type="GO" id="GO:0006281">
    <property type="term" value="P:DNA repair"/>
    <property type="evidence" value="ECO:0007669"/>
    <property type="project" value="TreeGrafter"/>
</dbReference>
<dbReference type="GO" id="GO:0008967">
    <property type="term" value="F:phosphoglycolate phosphatase activity"/>
    <property type="evidence" value="ECO:0007669"/>
    <property type="project" value="UniProtKB-EC"/>
</dbReference>
<dbReference type="KEGG" id="pcm:AY601_2133"/>
<dbReference type="Gene3D" id="3.40.50.1000">
    <property type="entry name" value="HAD superfamily/HAD-like"/>
    <property type="match status" value="1"/>
</dbReference>
<dbReference type="OrthoDB" id="9807630at2"/>
<evidence type="ECO:0000256" key="4">
    <source>
        <dbReference type="ARBA" id="ARBA00013078"/>
    </source>
</evidence>
<evidence type="ECO:0000256" key="3">
    <source>
        <dbReference type="ARBA" id="ARBA00006171"/>
    </source>
</evidence>
<dbReference type="PANTHER" id="PTHR43434">
    <property type="entry name" value="PHOSPHOGLYCOLATE PHOSPHATASE"/>
    <property type="match status" value="1"/>
</dbReference>
<accession>A0A127VCK6</accession>
<protein>
    <recommendedName>
        <fullName evidence="4">phosphoglycolate phosphatase</fullName>
        <ecNumber evidence="4">3.1.3.18</ecNumber>
    </recommendedName>
</protein>
<dbReference type="EMBL" id="CP014504">
    <property type="protein sequence ID" value="AMP99034.1"/>
    <property type="molecule type" value="Genomic_DNA"/>
</dbReference>
<dbReference type="RefSeq" id="WP_068400371.1">
    <property type="nucleotide sequence ID" value="NZ_CP014504.1"/>
</dbReference>
<dbReference type="GO" id="GO:0005829">
    <property type="term" value="C:cytosol"/>
    <property type="evidence" value="ECO:0007669"/>
    <property type="project" value="TreeGrafter"/>
</dbReference>
<dbReference type="SFLD" id="SFLDS00003">
    <property type="entry name" value="Haloacid_Dehalogenase"/>
    <property type="match status" value="1"/>
</dbReference>
<dbReference type="InterPro" id="IPR023198">
    <property type="entry name" value="PGP-like_dom2"/>
</dbReference>
<name>A0A127VCK6_9SPHI</name>
<reference evidence="5 6" key="1">
    <citation type="submission" date="2016-03" db="EMBL/GenBank/DDBJ databases">
        <title>Complete genome sequence of Pedobacter cryoconitis PAMC 27485.</title>
        <authorList>
            <person name="Lee J."/>
            <person name="Kim O.-S."/>
        </authorList>
    </citation>
    <scope>NUCLEOTIDE SEQUENCE [LARGE SCALE GENOMIC DNA]</scope>
    <source>
        <strain evidence="5 6">PAMC 27485</strain>
    </source>
</reference>
<evidence type="ECO:0000313" key="6">
    <source>
        <dbReference type="Proteomes" id="UP000071561"/>
    </source>
</evidence>
<comment type="similarity">
    <text evidence="3">Belongs to the HAD-like hydrolase superfamily. CbbY/CbbZ/Gph/YieH family.</text>
</comment>
<keyword evidence="6" id="KW-1185">Reference proteome</keyword>
<dbReference type="SUPFAM" id="SSF56784">
    <property type="entry name" value="HAD-like"/>
    <property type="match status" value="1"/>
</dbReference>
<dbReference type="EC" id="3.1.3.18" evidence="4"/>
<evidence type="ECO:0000256" key="1">
    <source>
        <dbReference type="ARBA" id="ARBA00000830"/>
    </source>
</evidence>
<organism evidence="5 6">
    <name type="scientific">Pedobacter cryoconitis</name>
    <dbReference type="NCBI Taxonomy" id="188932"/>
    <lineage>
        <taxon>Bacteria</taxon>
        <taxon>Pseudomonadati</taxon>
        <taxon>Bacteroidota</taxon>
        <taxon>Sphingobacteriia</taxon>
        <taxon>Sphingobacteriales</taxon>
        <taxon>Sphingobacteriaceae</taxon>
        <taxon>Pedobacter</taxon>
    </lineage>
</organism>
<dbReference type="InterPro" id="IPR023214">
    <property type="entry name" value="HAD_sf"/>
</dbReference>
<dbReference type="PANTHER" id="PTHR43434:SF1">
    <property type="entry name" value="PHOSPHOGLYCOLATE PHOSPHATASE"/>
    <property type="match status" value="1"/>
</dbReference>
<proteinExistence type="inferred from homology"/>
<dbReference type="AlphaFoldDB" id="A0A127VCK6"/>
<dbReference type="Pfam" id="PF13419">
    <property type="entry name" value="HAD_2"/>
    <property type="match status" value="1"/>
</dbReference>
<comment type="catalytic activity">
    <reaction evidence="1">
        <text>2-phosphoglycolate + H2O = glycolate + phosphate</text>
        <dbReference type="Rhea" id="RHEA:14369"/>
        <dbReference type="ChEBI" id="CHEBI:15377"/>
        <dbReference type="ChEBI" id="CHEBI:29805"/>
        <dbReference type="ChEBI" id="CHEBI:43474"/>
        <dbReference type="ChEBI" id="CHEBI:58033"/>
        <dbReference type="EC" id="3.1.3.18"/>
    </reaction>
</comment>
<dbReference type="InterPro" id="IPR036412">
    <property type="entry name" value="HAD-like_sf"/>
</dbReference>
<evidence type="ECO:0000256" key="2">
    <source>
        <dbReference type="ARBA" id="ARBA00004818"/>
    </source>
</evidence>
<dbReference type="SFLD" id="SFLDG01129">
    <property type="entry name" value="C1.5:_HAD__Beta-PGM__Phosphata"/>
    <property type="match status" value="1"/>
</dbReference>
<dbReference type="Proteomes" id="UP000071561">
    <property type="component" value="Chromosome"/>
</dbReference>
<dbReference type="InterPro" id="IPR041492">
    <property type="entry name" value="HAD_2"/>
</dbReference>
<dbReference type="InterPro" id="IPR050155">
    <property type="entry name" value="HAD-like_hydrolase_sf"/>
</dbReference>
<dbReference type="Gene3D" id="1.10.150.240">
    <property type="entry name" value="Putative phosphatase, domain 2"/>
    <property type="match status" value="1"/>
</dbReference>
<comment type="pathway">
    <text evidence="2">Organic acid metabolism; glycolate biosynthesis; glycolate from 2-phosphoglycolate: step 1/1.</text>
</comment>
<gene>
    <name evidence="5" type="ORF">AY601_2133</name>
</gene>
<keyword evidence="5" id="KW-0378">Hydrolase</keyword>
<evidence type="ECO:0000313" key="5">
    <source>
        <dbReference type="EMBL" id="AMP99034.1"/>
    </source>
</evidence>